<evidence type="ECO:0000313" key="5">
    <source>
        <dbReference type="Proteomes" id="UP000190641"/>
    </source>
</evidence>
<keyword evidence="1" id="KW-0805">Transcription regulation</keyword>
<dbReference type="InterPro" id="IPR036388">
    <property type="entry name" value="WH-like_DNA-bd_sf"/>
</dbReference>
<protein>
    <recommendedName>
        <fullName evidence="3">PRD domain-containing protein</fullName>
    </recommendedName>
</protein>
<dbReference type="Pfam" id="PF08280">
    <property type="entry name" value="HTH_Mga"/>
    <property type="match status" value="1"/>
</dbReference>
<comment type="caution">
    <text evidence="4">The sequence shown here is derived from an EMBL/GenBank/DDBJ whole genome shotgun (WGS) entry which is preliminary data.</text>
</comment>
<evidence type="ECO:0000313" key="4">
    <source>
        <dbReference type="EMBL" id="OOR71392.1"/>
    </source>
</evidence>
<dbReference type="RefSeq" id="WP_078187802.1">
    <property type="nucleotide sequence ID" value="NZ_MUAU01000212.1"/>
</dbReference>
<keyword evidence="2" id="KW-0804">Transcription</keyword>
<dbReference type="Proteomes" id="UP000190641">
    <property type="component" value="Unassembled WGS sequence"/>
</dbReference>
<evidence type="ECO:0000259" key="3">
    <source>
        <dbReference type="PROSITE" id="PS51372"/>
    </source>
</evidence>
<dbReference type="PANTHER" id="PTHR30185:SF18">
    <property type="entry name" value="TRANSCRIPTIONAL REGULATOR MTLR"/>
    <property type="match status" value="1"/>
</dbReference>
<dbReference type="EMBL" id="MUAU01000212">
    <property type="protein sequence ID" value="OOR71392.1"/>
    <property type="molecule type" value="Genomic_DNA"/>
</dbReference>
<dbReference type="AlphaFoldDB" id="A0A9X6B3I8"/>
<dbReference type="Gene3D" id="3.40.50.2300">
    <property type="match status" value="1"/>
</dbReference>
<dbReference type="InterPro" id="IPR013199">
    <property type="entry name" value="HTH_Mga_DNA-bd_dom"/>
</dbReference>
<reference evidence="4 5" key="1">
    <citation type="submission" date="2017-01" db="EMBL/GenBank/DDBJ databases">
        <title>Bacillus cereus isolates.</title>
        <authorList>
            <person name="Beno S.M."/>
        </authorList>
    </citation>
    <scope>NUCLEOTIDE SEQUENCE [LARGE SCALE GENOMIC DNA]</scope>
    <source>
        <strain evidence="4 5">FSL K6-1030</strain>
    </source>
</reference>
<evidence type="ECO:0000256" key="1">
    <source>
        <dbReference type="ARBA" id="ARBA00023015"/>
    </source>
</evidence>
<accession>A0A9X6B3I8</accession>
<dbReference type="InterPro" id="IPR011608">
    <property type="entry name" value="PRD"/>
</dbReference>
<dbReference type="PROSITE" id="PS51372">
    <property type="entry name" value="PRD_2"/>
    <property type="match status" value="1"/>
</dbReference>
<name>A0A9X6B3I8_BACCE</name>
<dbReference type="GO" id="GO:0006355">
    <property type="term" value="P:regulation of DNA-templated transcription"/>
    <property type="evidence" value="ECO:0007669"/>
    <property type="project" value="InterPro"/>
</dbReference>
<feature type="domain" description="PRD" evidence="3">
    <location>
        <begin position="277"/>
        <end position="389"/>
    </location>
</feature>
<dbReference type="Gene3D" id="1.10.10.10">
    <property type="entry name" value="Winged helix-like DNA-binding domain superfamily/Winged helix DNA-binding domain"/>
    <property type="match status" value="1"/>
</dbReference>
<dbReference type="InterPro" id="IPR036390">
    <property type="entry name" value="WH_DNA-bd_sf"/>
</dbReference>
<sequence length="477" mass="56987">MFTHRRQQEILNMLLQNSRWHTLDELAEQAHCAVKTVRRDLHYLKDQLPPEWYIQLMKGKGVKLHKPPYSSQTSIYSFFQREDMQFRVLNQLFHGQVHTITQLADSLYVQVSTLSPIFCRVQKYLRYFDLELHKRPLHIAGVEAHIVYMFYELYFATYGWEEWPFPDEIDVFSYITQIERELDIQFYPTYKQRLAYLLAVAIRRKKQGYEMKILPIHEALIMETPFYHKIKKLSAILCDVSLTRADQVFITIAVNCCMFVPSNRDQYKQDILQLFYEGTATVYQYAQDLVERLEKSFDMPFHQDDEFLFCFLQYIRQISYRSQFIPTLTSPSSEWQEQIKQKHGTTFQTVRSVYIEWIREHPFLHKANDEDILAITLQLEATFQLSQTYRKKVLLYLEDSILWKRYIQGVLYHEFGTTLSIVPEEVLDIHNFDVQQLGIDGIISTIPVEERELPILQISVVPTRRELDDIQEFLHEK</sequence>
<dbReference type="InterPro" id="IPR050661">
    <property type="entry name" value="BglG_antiterminators"/>
</dbReference>
<proteinExistence type="predicted"/>
<evidence type="ECO:0000256" key="2">
    <source>
        <dbReference type="ARBA" id="ARBA00023163"/>
    </source>
</evidence>
<dbReference type="PANTHER" id="PTHR30185">
    <property type="entry name" value="CRYPTIC BETA-GLUCOSIDE BGL OPERON ANTITERMINATOR"/>
    <property type="match status" value="1"/>
</dbReference>
<dbReference type="InterPro" id="IPR007737">
    <property type="entry name" value="Mga_HTH"/>
</dbReference>
<organism evidence="4 5">
    <name type="scientific">Bacillus cereus</name>
    <dbReference type="NCBI Taxonomy" id="1396"/>
    <lineage>
        <taxon>Bacteria</taxon>
        <taxon>Bacillati</taxon>
        <taxon>Bacillota</taxon>
        <taxon>Bacilli</taxon>
        <taxon>Bacillales</taxon>
        <taxon>Bacillaceae</taxon>
        <taxon>Bacillus</taxon>
        <taxon>Bacillus cereus group</taxon>
    </lineage>
</organism>
<gene>
    <name evidence="4" type="ORF">BLX06_30995</name>
</gene>
<dbReference type="Pfam" id="PF05043">
    <property type="entry name" value="Mga"/>
    <property type="match status" value="1"/>
</dbReference>
<dbReference type="SUPFAM" id="SSF46785">
    <property type="entry name" value="Winged helix' DNA-binding domain"/>
    <property type="match status" value="1"/>
</dbReference>